<feature type="active site" evidence="3">
    <location>
        <position position="81"/>
    </location>
</feature>
<name>A0A2R5LB57_9ACAR</name>
<feature type="signal peptide" evidence="5">
    <location>
        <begin position="1"/>
        <end position="23"/>
    </location>
</feature>
<protein>
    <submittedName>
        <fullName evidence="6">Putative ribonuclease t2</fullName>
    </submittedName>
</protein>
<dbReference type="GO" id="GO:0006401">
    <property type="term" value="P:RNA catabolic process"/>
    <property type="evidence" value="ECO:0007669"/>
    <property type="project" value="TreeGrafter"/>
</dbReference>
<dbReference type="Pfam" id="PF00445">
    <property type="entry name" value="Ribonuclease_T2"/>
    <property type="match status" value="1"/>
</dbReference>
<feature type="chain" id="PRO_5015334136" evidence="5">
    <location>
        <begin position="24"/>
        <end position="250"/>
    </location>
</feature>
<evidence type="ECO:0000256" key="5">
    <source>
        <dbReference type="SAM" id="SignalP"/>
    </source>
</evidence>
<dbReference type="Gene3D" id="3.90.730.10">
    <property type="entry name" value="Ribonuclease T2-like"/>
    <property type="match status" value="1"/>
</dbReference>
<evidence type="ECO:0000256" key="1">
    <source>
        <dbReference type="ARBA" id="ARBA00007469"/>
    </source>
</evidence>
<dbReference type="InterPro" id="IPR036430">
    <property type="entry name" value="RNase_T2-like_sf"/>
</dbReference>
<dbReference type="SUPFAM" id="SSF55895">
    <property type="entry name" value="Ribonuclease Rh-like"/>
    <property type="match status" value="1"/>
</dbReference>
<comment type="similarity">
    <text evidence="1 4">Belongs to the RNase T2 family.</text>
</comment>
<dbReference type="InterPro" id="IPR033697">
    <property type="entry name" value="Ribonuclease_T2_eukaryotic"/>
</dbReference>
<feature type="active site" evidence="3">
    <location>
        <position position="136"/>
    </location>
</feature>
<keyword evidence="5" id="KW-0732">Signal</keyword>
<dbReference type="AlphaFoldDB" id="A0A2R5LB57"/>
<dbReference type="InterPro" id="IPR033130">
    <property type="entry name" value="RNase_T2_His_AS_2"/>
</dbReference>
<keyword evidence="2" id="KW-1015">Disulfide bond</keyword>
<dbReference type="GO" id="GO:0005576">
    <property type="term" value="C:extracellular region"/>
    <property type="evidence" value="ECO:0007669"/>
    <property type="project" value="TreeGrafter"/>
</dbReference>
<evidence type="ECO:0000256" key="3">
    <source>
        <dbReference type="PIRSR" id="PIRSR633697-1"/>
    </source>
</evidence>
<dbReference type="PANTHER" id="PTHR11240:SF22">
    <property type="entry name" value="RIBONUCLEASE T2"/>
    <property type="match status" value="1"/>
</dbReference>
<evidence type="ECO:0000313" key="6">
    <source>
        <dbReference type="EMBL" id="MBY06754.1"/>
    </source>
</evidence>
<evidence type="ECO:0000256" key="4">
    <source>
        <dbReference type="RuleBase" id="RU004328"/>
    </source>
</evidence>
<proteinExistence type="inferred from homology"/>
<dbReference type="CDD" id="cd01061">
    <property type="entry name" value="RNase_T2_euk"/>
    <property type="match status" value="1"/>
</dbReference>
<feature type="active site" evidence="3">
    <location>
        <position position="132"/>
    </location>
</feature>
<dbReference type="InterPro" id="IPR001568">
    <property type="entry name" value="RNase_T2-like"/>
</dbReference>
<evidence type="ECO:0000256" key="2">
    <source>
        <dbReference type="ARBA" id="ARBA00023157"/>
    </source>
</evidence>
<dbReference type="PANTHER" id="PTHR11240">
    <property type="entry name" value="RIBONUCLEASE T2"/>
    <property type="match status" value="1"/>
</dbReference>
<dbReference type="PROSITE" id="PS00531">
    <property type="entry name" value="RNASE_T2_2"/>
    <property type="match status" value="1"/>
</dbReference>
<dbReference type="GO" id="GO:0003723">
    <property type="term" value="F:RNA binding"/>
    <property type="evidence" value="ECO:0007669"/>
    <property type="project" value="InterPro"/>
</dbReference>
<dbReference type="EMBL" id="GGLE01002628">
    <property type="protein sequence ID" value="MBY06754.1"/>
    <property type="molecule type" value="Transcribed_RNA"/>
</dbReference>
<sequence>MSGRRPSLLLLSVLAIWIVQSSTQMPPKKPGANAQEPMYPDRPFDYLILSVMWPNGFCKTDIGKKCVQDKAKKFNTVWTVHGMWPYGNRGPPTYCNCSVKFEMAQITTLYSDLNKYWPSLIQLGAEAFWKHEWDKHGTCAFTCPLISGQRNYFSRTMEYFHKVSIIQKLENGGIRPRQAPYPVAQIQHALTVAWKFPGSISVVCSRSSDARIRYSLLHEIRFYFNKTLHPLNVGLGYVENGCSPNFLYLQ</sequence>
<reference evidence="6" key="1">
    <citation type="submission" date="2018-03" db="EMBL/GenBank/DDBJ databases">
        <title>The relapsing fever spirochete Borrelia turicatae persists in the highly oxidative environment of its soft-bodied tick vector.</title>
        <authorList>
            <person name="Bourret T.J."/>
            <person name="Boyle W.K."/>
            <person name="Valenzuela J.G."/>
            <person name="Oliveira F."/>
            <person name="Lopez J.E."/>
        </authorList>
    </citation>
    <scope>NUCLEOTIDE SEQUENCE</scope>
    <source>
        <strain evidence="6">Kansas strain/isolate</strain>
        <tissue evidence="6">Salivary glands</tissue>
    </source>
</reference>
<dbReference type="GO" id="GO:0033897">
    <property type="term" value="F:ribonuclease T2 activity"/>
    <property type="evidence" value="ECO:0007669"/>
    <property type="project" value="InterPro"/>
</dbReference>
<organism evidence="6">
    <name type="scientific">Ornithodoros turicata</name>
    <dbReference type="NCBI Taxonomy" id="34597"/>
    <lineage>
        <taxon>Eukaryota</taxon>
        <taxon>Metazoa</taxon>
        <taxon>Ecdysozoa</taxon>
        <taxon>Arthropoda</taxon>
        <taxon>Chelicerata</taxon>
        <taxon>Arachnida</taxon>
        <taxon>Acari</taxon>
        <taxon>Parasitiformes</taxon>
        <taxon>Ixodida</taxon>
        <taxon>Ixodoidea</taxon>
        <taxon>Argasidae</taxon>
        <taxon>Ornithodorinae</taxon>
        <taxon>Ornithodoros</taxon>
    </lineage>
</organism>
<accession>A0A2R5LB57</accession>